<dbReference type="Pfam" id="PF15801">
    <property type="entry name" value="zf-C6H2"/>
    <property type="match status" value="1"/>
</dbReference>
<dbReference type="GO" id="GO:0005829">
    <property type="term" value="C:cytosol"/>
    <property type="evidence" value="ECO:0007669"/>
    <property type="project" value="TreeGrafter"/>
</dbReference>
<dbReference type="NCBIfam" id="TIGR00500">
    <property type="entry name" value="met_pdase_I"/>
    <property type="match status" value="1"/>
</dbReference>
<feature type="binding site" evidence="9">
    <location>
        <position position="293"/>
    </location>
    <ligand>
        <name>a protein</name>
        <dbReference type="ChEBI" id="CHEBI:16541"/>
    </ligand>
    <ligandPart>
        <name>N-terminal L-methionine residue</name>
        <dbReference type="ChEBI" id="CHEBI:64731"/>
    </ligandPart>
</feature>
<dbReference type="PANTHER" id="PTHR43330">
    <property type="entry name" value="METHIONINE AMINOPEPTIDASE"/>
    <property type="match status" value="1"/>
</dbReference>
<dbReference type="AlphaFoldDB" id="A0AAD9I2M8"/>
<comment type="caution">
    <text evidence="14">The sequence shown here is derived from an EMBL/GenBank/DDBJ whole genome shotgun (WGS) entry which is preliminary data.</text>
</comment>
<protein>
    <recommendedName>
        <fullName evidence="11">Methionine aminopeptidase</fullName>
        <ecNumber evidence="11">3.4.11.18</ecNumber>
    </recommendedName>
</protein>
<evidence type="ECO:0000256" key="8">
    <source>
        <dbReference type="ARBA" id="ARBA00022833"/>
    </source>
</evidence>
<dbReference type="Pfam" id="PF00557">
    <property type="entry name" value="Peptidase_M24"/>
    <property type="match status" value="1"/>
</dbReference>
<evidence type="ECO:0000256" key="9">
    <source>
        <dbReference type="HAMAP-Rule" id="MF_03174"/>
    </source>
</evidence>
<dbReference type="InterPro" id="IPR002467">
    <property type="entry name" value="Pept_M24A_MAP1"/>
</dbReference>
<feature type="binding site" evidence="9">
    <location>
        <position position="220"/>
    </location>
    <ligand>
        <name>Zn(2+)</name>
        <dbReference type="ChEBI" id="CHEBI:29105"/>
        <label>3</label>
    </ligand>
</feature>
<feature type="binding site" evidence="9">
    <location>
        <position position="286"/>
    </location>
    <ligand>
        <name>Zn(2+)</name>
        <dbReference type="ChEBI" id="CHEBI:29105"/>
        <label>4</label>
        <note>catalytic</note>
    </ligand>
</feature>
<keyword evidence="6 10" id="KW-0863">Zinc-finger</keyword>
<comment type="function">
    <text evidence="9 11">Cotranslationally removes the N-terminal methionine from nascent proteins. The N-terminal methionine is often cleaved when the second residue in the primary sequence is small and uncharged (Met-Ala-, Cys, Gly, Pro, Ser, Thr, or Val).</text>
</comment>
<evidence type="ECO:0000256" key="6">
    <source>
        <dbReference type="ARBA" id="ARBA00022771"/>
    </source>
</evidence>
<dbReference type="CDD" id="cd01086">
    <property type="entry name" value="MetAP1"/>
    <property type="match status" value="1"/>
</dbReference>
<keyword evidence="8" id="KW-0862">Zinc</keyword>
<evidence type="ECO:0000256" key="12">
    <source>
        <dbReference type="SAM" id="MobiDB-lite"/>
    </source>
</evidence>
<comment type="subunit">
    <text evidence="9">Associates with the 60S ribosomal subunit of the 80S translational complex.</text>
</comment>
<dbReference type="GO" id="GO:0006508">
    <property type="term" value="P:proteolysis"/>
    <property type="evidence" value="ECO:0007669"/>
    <property type="project" value="UniProtKB-KW"/>
</dbReference>
<keyword evidence="7 9" id="KW-0378">Hydrolase</keyword>
<dbReference type="SUPFAM" id="SSF55920">
    <property type="entry name" value="Creatinase/aminopeptidase"/>
    <property type="match status" value="1"/>
</dbReference>
<keyword evidence="5 9" id="KW-0479">Metal-binding</keyword>
<evidence type="ECO:0000256" key="3">
    <source>
        <dbReference type="ARBA" id="ARBA00022490"/>
    </source>
</evidence>
<dbReference type="PRINTS" id="PR00599">
    <property type="entry name" value="MAPEPTIDASE"/>
</dbReference>
<feature type="region of interest" description="Disordered" evidence="12">
    <location>
        <begin position="365"/>
        <end position="386"/>
    </location>
</feature>
<evidence type="ECO:0000256" key="1">
    <source>
        <dbReference type="ARBA" id="ARBA00004496"/>
    </source>
</evidence>
<feature type="domain" description="C6H2-type" evidence="13">
    <location>
        <begin position="8"/>
        <end position="62"/>
    </location>
</feature>
<feature type="binding site" evidence="9">
    <location>
        <position position="350"/>
    </location>
    <ligand>
        <name>Zn(2+)</name>
        <dbReference type="ChEBI" id="CHEBI:29105"/>
        <label>4</label>
        <note>catalytic</note>
    </ligand>
</feature>
<evidence type="ECO:0000313" key="15">
    <source>
        <dbReference type="Proteomes" id="UP001217918"/>
    </source>
</evidence>
<comment type="subcellular location">
    <subcellularLocation>
        <location evidence="1 9">Cytoplasm</location>
    </subcellularLocation>
</comment>
<comment type="catalytic activity">
    <reaction evidence="9 11">
        <text>Release of N-terminal amino acids, preferentially methionine, from peptides and arylamides.</text>
        <dbReference type="EC" id="3.4.11.18"/>
    </reaction>
</comment>
<dbReference type="InterPro" id="IPR000994">
    <property type="entry name" value="Pept_M24"/>
</dbReference>
<dbReference type="GO" id="GO:0008270">
    <property type="term" value="F:zinc ion binding"/>
    <property type="evidence" value="ECO:0007669"/>
    <property type="project" value="UniProtKB-KW"/>
</dbReference>
<evidence type="ECO:0000256" key="7">
    <source>
        <dbReference type="ARBA" id="ARBA00022801"/>
    </source>
</evidence>
<dbReference type="GO" id="GO:0070006">
    <property type="term" value="F:metalloaminopeptidase activity"/>
    <property type="evidence" value="ECO:0007669"/>
    <property type="project" value="UniProtKB-UniRule"/>
</dbReference>
<keyword evidence="15" id="KW-1185">Reference proteome</keyword>
<dbReference type="InterPro" id="IPR036005">
    <property type="entry name" value="Creatinase/aminopeptidase-like"/>
</dbReference>
<feature type="binding site" evidence="9">
    <location>
        <position position="192"/>
    </location>
    <ligand>
        <name>a protein</name>
        <dbReference type="ChEBI" id="CHEBI:16541"/>
    </ligand>
    <ligandPart>
        <name>N-terminal L-methionine residue</name>
        <dbReference type="ChEBI" id="CHEBI:64731"/>
    </ligandPart>
</feature>
<dbReference type="FunFam" id="3.90.230.10:FF:000010">
    <property type="entry name" value="Methionine aminopeptidase"/>
    <property type="match status" value="1"/>
</dbReference>
<feature type="binding site" evidence="9">
    <location>
        <position position="319"/>
    </location>
    <ligand>
        <name>Zn(2+)</name>
        <dbReference type="ChEBI" id="CHEBI:29105"/>
        <label>4</label>
        <note>catalytic</note>
    </ligand>
</feature>
<feature type="binding site" evidence="9">
    <location>
        <position position="209"/>
    </location>
    <ligand>
        <name>Zn(2+)</name>
        <dbReference type="ChEBI" id="CHEBI:29105"/>
        <label>3</label>
    </ligand>
</feature>
<feature type="binding site" evidence="9">
    <location>
        <position position="220"/>
    </location>
    <ligand>
        <name>Zn(2+)</name>
        <dbReference type="ChEBI" id="CHEBI:29105"/>
        <label>4</label>
        <note>catalytic</note>
    </ligand>
</feature>
<proteinExistence type="inferred from homology"/>
<sequence length="386" mass="42216">MAEEPPSKRKCLGADCPNDAGSLQCPTCLKLGIKDSFFCAQDCFKKNWATHKVLHAQAKPESNTGVFNPWPAFAYTGSVRPVYPLSPRRLVPPSIPRPDYADTGVPQSRIFGRTRQVTILNDEGIEGMRTVCRLAREVLDIAAAALRPGISTDEIDAIVHQACIDRNSYPSPLNYNHFPKSVCTSVNEVICHGIPDQRVLLDGDIVNLDVTLYHGGYHGDLNETYYVGDRARADADSVRVTETARECLDVAIALVRPGALIRDFGNAIEARARARGCSVIRTYVGHGINTEFHPPPTIPHYAKNKAIGECKPGMTFTIEPMVALGKYRDVTWPDNWTSTTVDGKRTAQFEHTLLVTDTGVEVLTARKPDSPGGPIPMPEAAQAEAP</sequence>
<dbReference type="GO" id="GO:0004239">
    <property type="term" value="F:initiator methionyl aminopeptidase activity"/>
    <property type="evidence" value="ECO:0007669"/>
    <property type="project" value="UniProtKB-UniRule"/>
</dbReference>
<accession>A0AAD9I2M8</accession>
<comment type="similarity">
    <text evidence="9 10">Belongs to the peptidase M24A family. Methionine aminopeptidase type 1 subfamily.</text>
</comment>
<organism evidence="14 15">
    <name type="scientific">Phyllachora maydis</name>
    <dbReference type="NCBI Taxonomy" id="1825666"/>
    <lineage>
        <taxon>Eukaryota</taxon>
        <taxon>Fungi</taxon>
        <taxon>Dikarya</taxon>
        <taxon>Ascomycota</taxon>
        <taxon>Pezizomycotina</taxon>
        <taxon>Sordariomycetes</taxon>
        <taxon>Sordariomycetidae</taxon>
        <taxon>Phyllachorales</taxon>
        <taxon>Phyllachoraceae</taxon>
        <taxon>Phyllachora</taxon>
    </lineage>
</organism>
<evidence type="ECO:0000259" key="13">
    <source>
        <dbReference type="PROSITE" id="PS52013"/>
    </source>
</evidence>
<evidence type="ECO:0000256" key="10">
    <source>
        <dbReference type="PROSITE-ProRule" id="PRU01357"/>
    </source>
</evidence>
<dbReference type="InterPro" id="IPR031615">
    <property type="entry name" value="Zfn-C6H2"/>
</dbReference>
<gene>
    <name evidence="14" type="ORF">P8C59_003790</name>
</gene>
<keyword evidence="3 9" id="KW-0963">Cytoplasm</keyword>
<evidence type="ECO:0000256" key="4">
    <source>
        <dbReference type="ARBA" id="ARBA00022670"/>
    </source>
</evidence>
<evidence type="ECO:0000256" key="2">
    <source>
        <dbReference type="ARBA" id="ARBA00022438"/>
    </source>
</evidence>
<dbReference type="InterPro" id="IPR001714">
    <property type="entry name" value="Pept_M24_MAP"/>
</dbReference>
<feature type="binding site" evidence="9">
    <location>
        <position position="350"/>
    </location>
    <ligand>
        <name>Zn(2+)</name>
        <dbReference type="ChEBI" id="CHEBI:29105"/>
        <label>3</label>
    </ligand>
</feature>
<dbReference type="HAMAP" id="MF_01974">
    <property type="entry name" value="MetAP_1"/>
    <property type="match status" value="1"/>
</dbReference>
<dbReference type="Gene3D" id="3.90.230.10">
    <property type="entry name" value="Creatinase/methionine aminopeptidase superfamily"/>
    <property type="match status" value="1"/>
</dbReference>
<evidence type="ECO:0000256" key="11">
    <source>
        <dbReference type="RuleBase" id="RU003653"/>
    </source>
</evidence>
<dbReference type="PROSITE" id="PS52013">
    <property type="entry name" value="ZF_C6H2"/>
    <property type="match status" value="1"/>
</dbReference>
<keyword evidence="2 9" id="KW-0031">Aminopeptidase</keyword>
<dbReference type="EMBL" id="JAQQPM010000003">
    <property type="protein sequence ID" value="KAK2069187.1"/>
    <property type="molecule type" value="Genomic_DNA"/>
</dbReference>
<reference evidence="14" key="1">
    <citation type="journal article" date="2023" name="Mol. Plant Microbe Interact.">
        <title>Elucidating the Obligate Nature and Biological Capacity of an Invasive Fungal Corn Pathogen.</title>
        <authorList>
            <person name="MacCready J.S."/>
            <person name="Roggenkamp E.M."/>
            <person name="Gdanetz K."/>
            <person name="Chilvers M.I."/>
        </authorList>
    </citation>
    <scope>NUCLEOTIDE SEQUENCE</scope>
    <source>
        <strain evidence="14">PM02</strain>
    </source>
</reference>
<dbReference type="PANTHER" id="PTHR43330:SF7">
    <property type="entry name" value="METHIONINE AMINOPEPTIDASE 1"/>
    <property type="match status" value="1"/>
</dbReference>
<name>A0AAD9I2M8_9PEZI</name>
<dbReference type="PROSITE" id="PS00680">
    <property type="entry name" value="MAP_1"/>
    <property type="match status" value="1"/>
</dbReference>
<dbReference type="EC" id="3.4.11.18" evidence="11"/>
<keyword evidence="4 9" id="KW-0645">Protease</keyword>
<comment type="cofactor">
    <cofactor evidence="9">
        <name>Zn(2+)</name>
        <dbReference type="ChEBI" id="CHEBI:29105"/>
    </cofactor>
    <cofactor evidence="9">
        <name>Co(2+)</name>
        <dbReference type="ChEBI" id="CHEBI:48828"/>
    </cofactor>
    <cofactor evidence="9">
        <name>Mn(2+)</name>
        <dbReference type="ChEBI" id="CHEBI:29035"/>
    </cofactor>
    <cofactor evidence="9">
        <name>Fe(2+)</name>
        <dbReference type="ChEBI" id="CHEBI:29033"/>
    </cofactor>
    <text evidence="9">Binds 2 divalent metal cations per subunit. Has a high-affinity and a low affinity metal-binding site. The true nature of the physiological cofactor is under debate. The enzyme is active with zinc, cobalt, manganese or divalent iron ions. Has high activity with zinc; zinc cofactor is transferred into the active site region by the ZNG1 zinc chaperone.</text>
</comment>
<comment type="cofactor">
    <cofactor evidence="11">
        <name>Co(2+)</name>
        <dbReference type="ChEBI" id="CHEBI:48828"/>
    </cofactor>
    <cofactor evidence="11">
        <name>Zn(2+)</name>
        <dbReference type="ChEBI" id="CHEBI:29105"/>
    </cofactor>
    <cofactor evidence="11">
        <name>Mn(2+)</name>
        <dbReference type="ChEBI" id="CHEBI:29035"/>
    </cofactor>
    <cofactor evidence="11">
        <name>Fe(2+)</name>
        <dbReference type="ChEBI" id="CHEBI:29033"/>
    </cofactor>
    <text evidence="11">Binds 2 divalent metal cations per subunit. Has a high-affinity and a low affinity metal-binding site. The true nature of the physiological cofactor is under debate. The enzyme is active with cobalt, zinc, manganese or divalent iron ions.</text>
</comment>
<dbReference type="Proteomes" id="UP001217918">
    <property type="component" value="Unassembled WGS sequence"/>
</dbReference>
<evidence type="ECO:0000256" key="5">
    <source>
        <dbReference type="ARBA" id="ARBA00022723"/>
    </source>
</evidence>
<evidence type="ECO:0000313" key="14">
    <source>
        <dbReference type="EMBL" id="KAK2069187.1"/>
    </source>
</evidence>